<protein>
    <recommendedName>
        <fullName evidence="4">N-acetyltransferase domain-containing protein</fullName>
    </recommendedName>
</protein>
<keyword evidence="6" id="KW-1185">Reference proteome</keyword>
<accession>W4K018</accession>
<dbReference type="SUPFAM" id="SSF55729">
    <property type="entry name" value="Acyl-CoA N-acyltransferases (Nat)"/>
    <property type="match status" value="1"/>
</dbReference>
<name>W4K018_HETIT</name>
<keyword evidence="2" id="KW-0808">Transferase</keyword>
<dbReference type="Proteomes" id="UP000030671">
    <property type="component" value="Unassembled WGS sequence"/>
</dbReference>
<organism evidence="5 6">
    <name type="scientific">Heterobasidion irregulare (strain TC 32-1)</name>
    <dbReference type="NCBI Taxonomy" id="747525"/>
    <lineage>
        <taxon>Eukaryota</taxon>
        <taxon>Fungi</taxon>
        <taxon>Dikarya</taxon>
        <taxon>Basidiomycota</taxon>
        <taxon>Agaricomycotina</taxon>
        <taxon>Agaricomycetes</taxon>
        <taxon>Russulales</taxon>
        <taxon>Bondarzewiaceae</taxon>
        <taxon>Heterobasidion</taxon>
        <taxon>Heterobasidion annosum species complex</taxon>
    </lineage>
</organism>
<dbReference type="GO" id="GO:0008080">
    <property type="term" value="F:N-acetyltransferase activity"/>
    <property type="evidence" value="ECO:0007669"/>
    <property type="project" value="InterPro"/>
</dbReference>
<dbReference type="AlphaFoldDB" id="W4K018"/>
<dbReference type="eggNOG" id="KOG4135">
    <property type="taxonomic scope" value="Eukaryota"/>
</dbReference>
<sequence length="213" mass="23585">MLANHHSALVHPALVLVPYRPYHVPTYHAWMQSPVLRHLTASEPLSLHDEYAMQQSWQNDQDKLTFIVLARPPHAAPDDALTDDDIRALPMIGDVNLFLKGSPQDDDFEAEVEVMIAEPAYRRQRLAHTALSLLLAYATSPAAPAPLPVPPARLVARIGQDNAPSIRLFESLGFEVVRRVDVFNELEMRPAANGARAHEWTAGAVVPFEAPDA</sequence>
<dbReference type="RefSeq" id="XP_009550415.1">
    <property type="nucleotide sequence ID" value="XM_009552120.1"/>
</dbReference>
<dbReference type="HOGENOM" id="CLU_073102_0_0_1"/>
<evidence type="ECO:0000313" key="6">
    <source>
        <dbReference type="Proteomes" id="UP000030671"/>
    </source>
</evidence>
<evidence type="ECO:0000256" key="2">
    <source>
        <dbReference type="ARBA" id="ARBA00022679"/>
    </source>
</evidence>
<dbReference type="PANTHER" id="PTHR13256:SF16">
    <property type="entry name" value="ALPHA_BETA-TUBULIN-N-ACETYLTRANSFERASE 9"/>
    <property type="match status" value="1"/>
</dbReference>
<dbReference type="InterPro" id="IPR039135">
    <property type="entry name" value="NAT9-like"/>
</dbReference>
<dbReference type="FunCoup" id="W4K018">
    <property type="interactions" value="231"/>
</dbReference>
<reference evidence="5 6" key="1">
    <citation type="journal article" date="2012" name="New Phytol.">
        <title>Insight into trade-off between wood decay and parasitism from the genome of a fungal forest pathogen.</title>
        <authorList>
            <person name="Olson A."/>
            <person name="Aerts A."/>
            <person name="Asiegbu F."/>
            <person name="Belbahri L."/>
            <person name="Bouzid O."/>
            <person name="Broberg A."/>
            <person name="Canback B."/>
            <person name="Coutinho P.M."/>
            <person name="Cullen D."/>
            <person name="Dalman K."/>
            <person name="Deflorio G."/>
            <person name="van Diepen L.T."/>
            <person name="Dunand C."/>
            <person name="Duplessis S."/>
            <person name="Durling M."/>
            <person name="Gonthier P."/>
            <person name="Grimwood J."/>
            <person name="Fossdal C.G."/>
            <person name="Hansson D."/>
            <person name="Henrissat B."/>
            <person name="Hietala A."/>
            <person name="Himmelstrand K."/>
            <person name="Hoffmeister D."/>
            <person name="Hogberg N."/>
            <person name="James T.Y."/>
            <person name="Karlsson M."/>
            <person name="Kohler A."/>
            <person name="Kues U."/>
            <person name="Lee Y.H."/>
            <person name="Lin Y.C."/>
            <person name="Lind M."/>
            <person name="Lindquist E."/>
            <person name="Lombard V."/>
            <person name="Lucas S."/>
            <person name="Lunden K."/>
            <person name="Morin E."/>
            <person name="Murat C."/>
            <person name="Park J."/>
            <person name="Raffaello T."/>
            <person name="Rouze P."/>
            <person name="Salamov A."/>
            <person name="Schmutz J."/>
            <person name="Solheim H."/>
            <person name="Stahlberg J."/>
            <person name="Velez H."/>
            <person name="de Vries R.P."/>
            <person name="Wiebenga A."/>
            <person name="Woodward S."/>
            <person name="Yakovlev I."/>
            <person name="Garbelotto M."/>
            <person name="Martin F."/>
            <person name="Grigoriev I.V."/>
            <person name="Stenlid J."/>
        </authorList>
    </citation>
    <scope>NUCLEOTIDE SEQUENCE [LARGE SCALE GENOMIC DNA]</scope>
    <source>
        <strain evidence="5 6">TC 32-1</strain>
    </source>
</reference>
<evidence type="ECO:0000256" key="1">
    <source>
        <dbReference type="ARBA" id="ARBA00009342"/>
    </source>
</evidence>
<comment type="similarity">
    <text evidence="1">Belongs to the acetyltransferase family. GNAT subfamily.</text>
</comment>
<dbReference type="PROSITE" id="PS51186">
    <property type="entry name" value="GNAT"/>
    <property type="match status" value="1"/>
</dbReference>
<dbReference type="PANTHER" id="PTHR13256">
    <property type="entry name" value="N-ACETYLTRANSFERASE 9"/>
    <property type="match status" value="1"/>
</dbReference>
<dbReference type="EMBL" id="KI925462">
    <property type="protein sequence ID" value="ETW78446.1"/>
    <property type="molecule type" value="Genomic_DNA"/>
</dbReference>
<dbReference type="KEGG" id="hir:HETIRDRAFT_109040"/>
<dbReference type="Pfam" id="PF13302">
    <property type="entry name" value="Acetyltransf_3"/>
    <property type="match status" value="1"/>
</dbReference>
<evidence type="ECO:0000256" key="3">
    <source>
        <dbReference type="ARBA" id="ARBA00023315"/>
    </source>
</evidence>
<dbReference type="OrthoDB" id="5043642at2759"/>
<keyword evidence="3" id="KW-0012">Acyltransferase</keyword>
<dbReference type="InParanoid" id="W4K018"/>
<dbReference type="STRING" id="747525.W4K018"/>
<dbReference type="GeneID" id="20666405"/>
<dbReference type="InterPro" id="IPR000182">
    <property type="entry name" value="GNAT_dom"/>
</dbReference>
<dbReference type="InterPro" id="IPR016181">
    <property type="entry name" value="Acyl_CoA_acyltransferase"/>
</dbReference>
<dbReference type="Gene3D" id="3.40.630.30">
    <property type="match status" value="1"/>
</dbReference>
<evidence type="ECO:0000259" key="4">
    <source>
        <dbReference type="PROSITE" id="PS51186"/>
    </source>
</evidence>
<proteinExistence type="inferred from homology"/>
<gene>
    <name evidence="5" type="ORF">HETIRDRAFT_109040</name>
</gene>
<feature type="domain" description="N-acetyltransferase" evidence="4">
    <location>
        <begin position="34"/>
        <end position="193"/>
    </location>
</feature>
<evidence type="ECO:0000313" key="5">
    <source>
        <dbReference type="EMBL" id="ETW78446.1"/>
    </source>
</evidence>